<gene>
    <name evidence="3" type="ORF">IQ249_19855</name>
</gene>
<keyword evidence="4" id="KW-1185">Reference proteome</keyword>
<dbReference type="InterPro" id="IPR028098">
    <property type="entry name" value="Glyco_trans_4-like_N"/>
</dbReference>
<name>A0A8J7DZE5_9CYAN</name>
<evidence type="ECO:0000259" key="1">
    <source>
        <dbReference type="Pfam" id="PF00534"/>
    </source>
</evidence>
<dbReference type="Pfam" id="PF13439">
    <property type="entry name" value="Glyco_transf_4"/>
    <property type="match status" value="1"/>
</dbReference>
<proteinExistence type="predicted"/>
<dbReference type="Gene3D" id="3.40.50.2000">
    <property type="entry name" value="Glycogen Phosphorylase B"/>
    <property type="match status" value="2"/>
</dbReference>
<dbReference type="EMBL" id="JADEWZ010000039">
    <property type="protein sequence ID" value="MBE9118152.1"/>
    <property type="molecule type" value="Genomic_DNA"/>
</dbReference>
<evidence type="ECO:0000313" key="3">
    <source>
        <dbReference type="EMBL" id="MBE9118152.1"/>
    </source>
</evidence>
<evidence type="ECO:0000313" key="4">
    <source>
        <dbReference type="Proteomes" id="UP000654482"/>
    </source>
</evidence>
<comment type="caution">
    <text evidence="3">The sequence shown here is derived from an EMBL/GenBank/DDBJ whole genome shotgun (WGS) entry which is preliminary data.</text>
</comment>
<feature type="domain" description="Glycosyl transferase family 1" evidence="1">
    <location>
        <begin position="191"/>
        <end position="359"/>
    </location>
</feature>
<organism evidence="3 4">
    <name type="scientific">Lusitaniella coriacea LEGE 07157</name>
    <dbReference type="NCBI Taxonomy" id="945747"/>
    <lineage>
        <taxon>Bacteria</taxon>
        <taxon>Bacillati</taxon>
        <taxon>Cyanobacteriota</taxon>
        <taxon>Cyanophyceae</taxon>
        <taxon>Spirulinales</taxon>
        <taxon>Lusitaniellaceae</taxon>
        <taxon>Lusitaniella</taxon>
    </lineage>
</organism>
<reference evidence="3" key="1">
    <citation type="submission" date="2020-10" db="EMBL/GenBank/DDBJ databases">
        <authorList>
            <person name="Castelo-Branco R."/>
            <person name="Eusebio N."/>
            <person name="Adriana R."/>
            <person name="Vieira A."/>
            <person name="Brugerolle De Fraissinette N."/>
            <person name="Rezende De Castro R."/>
            <person name="Schneider M.P."/>
            <person name="Vasconcelos V."/>
            <person name="Leao P.N."/>
        </authorList>
    </citation>
    <scope>NUCLEOTIDE SEQUENCE</scope>
    <source>
        <strain evidence="3">LEGE 07157</strain>
    </source>
</reference>
<dbReference type="InterPro" id="IPR050194">
    <property type="entry name" value="Glycosyltransferase_grp1"/>
</dbReference>
<dbReference type="InterPro" id="IPR001296">
    <property type="entry name" value="Glyco_trans_1"/>
</dbReference>
<sequence length="383" mass="42998">MSKTILIYRDELLPYSETFIPAQVEQYSRYTGFYAGTSRHRKANYPLPKERTLVLSDIAKLSEKRKIFFLATGYGYPQWFEQLQQLSPSLIHAHFGLSGVWALPIAKRLQVPLVVTFHGYDITLNAWSANRSDIYGPKPLPQVYLWRRKRLFKEASCCIAVSEFIRSQLIAKGCPPEKIEVCYIGVDVERFRPDLTLARQPVVLFVGRLVEKKGCQYLIQAMAAVQSAMPELELVVIGDGKLRADLEAQAKASLQHYRFLGVQSSDAVREWMNRALMLCVPSVTDATGNSEGLPITVLEAQAMHLPVVGSIHAGIPEAIVEGETGLLAEERNGQQLAEKILTFAGDEGLREKCAIAARQQVEQKFNLKQNTTQLEALYDRLLS</sequence>
<accession>A0A8J7DZE5</accession>
<dbReference type="PANTHER" id="PTHR45947:SF14">
    <property type="entry name" value="SLL1723 PROTEIN"/>
    <property type="match status" value="1"/>
</dbReference>
<protein>
    <submittedName>
        <fullName evidence="3">Glycosyltransferase</fullName>
    </submittedName>
</protein>
<feature type="domain" description="Glycosyltransferase subfamily 4-like N-terminal" evidence="2">
    <location>
        <begin position="76"/>
        <end position="190"/>
    </location>
</feature>
<evidence type="ECO:0000259" key="2">
    <source>
        <dbReference type="Pfam" id="PF13439"/>
    </source>
</evidence>
<dbReference type="Pfam" id="PF00534">
    <property type="entry name" value="Glycos_transf_1"/>
    <property type="match status" value="1"/>
</dbReference>
<dbReference type="AlphaFoldDB" id="A0A8J7DZE5"/>
<dbReference type="RefSeq" id="WP_194031241.1">
    <property type="nucleotide sequence ID" value="NZ_JADEWZ010000039.1"/>
</dbReference>
<dbReference type="SUPFAM" id="SSF53756">
    <property type="entry name" value="UDP-Glycosyltransferase/glycogen phosphorylase"/>
    <property type="match status" value="1"/>
</dbReference>
<dbReference type="Proteomes" id="UP000654482">
    <property type="component" value="Unassembled WGS sequence"/>
</dbReference>
<dbReference type="GO" id="GO:0016757">
    <property type="term" value="F:glycosyltransferase activity"/>
    <property type="evidence" value="ECO:0007669"/>
    <property type="project" value="InterPro"/>
</dbReference>
<dbReference type="PANTHER" id="PTHR45947">
    <property type="entry name" value="SULFOQUINOVOSYL TRANSFERASE SQD2"/>
    <property type="match status" value="1"/>
</dbReference>